<dbReference type="PANTHER" id="PTHR11839:SF31">
    <property type="entry name" value="ADP-RIBOSE PYROPHOSPHATASE"/>
    <property type="match status" value="1"/>
</dbReference>
<dbReference type="EMBL" id="BSUK01000001">
    <property type="protein sequence ID" value="GMA26305.1"/>
    <property type="molecule type" value="Genomic_DNA"/>
</dbReference>
<dbReference type="Proteomes" id="UP001157091">
    <property type="component" value="Unassembled WGS sequence"/>
</dbReference>
<keyword evidence="1" id="KW-0378">Hydrolase</keyword>
<evidence type="ECO:0000313" key="4">
    <source>
        <dbReference type="Proteomes" id="UP001157091"/>
    </source>
</evidence>
<reference evidence="4" key="1">
    <citation type="journal article" date="2019" name="Int. J. Syst. Evol. Microbiol.">
        <title>The Global Catalogue of Microorganisms (GCM) 10K type strain sequencing project: providing services to taxonomists for standard genome sequencing and annotation.</title>
        <authorList>
            <consortium name="The Broad Institute Genomics Platform"/>
            <consortium name="The Broad Institute Genome Sequencing Center for Infectious Disease"/>
            <person name="Wu L."/>
            <person name="Ma J."/>
        </authorList>
    </citation>
    <scope>NUCLEOTIDE SEQUENCE [LARGE SCALE GENOMIC DNA]</scope>
    <source>
        <strain evidence="4">NBRC 106348</strain>
    </source>
</reference>
<evidence type="ECO:0000256" key="1">
    <source>
        <dbReference type="ARBA" id="ARBA00022801"/>
    </source>
</evidence>
<protein>
    <submittedName>
        <fullName evidence="3">ADP-ribose pyrophosphatase</fullName>
    </submittedName>
</protein>
<dbReference type="PROSITE" id="PS51462">
    <property type="entry name" value="NUDIX"/>
    <property type="match status" value="1"/>
</dbReference>
<dbReference type="RefSeq" id="WP_284294637.1">
    <property type="nucleotide sequence ID" value="NZ_BSUK01000001.1"/>
</dbReference>
<dbReference type="Gene3D" id="3.90.79.10">
    <property type="entry name" value="Nucleoside Triphosphate Pyrophosphohydrolase"/>
    <property type="match status" value="1"/>
</dbReference>
<evidence type="ECO:0000259" key="2">
    <source>
        <dbReference type="PROSITE" id="PS51462"/>
    </source>
</evidence>
<dbReference type="InterPro" id="IPR000086">
    <property type="entry name" value="NUDIX_hydrolase_dom"/>
</dbReference>
<sequence>MSSPEGAGASPVVRDVLAPRPVLRRELIHHGRIWDVVADDVDLGGGTVVSREVVDHPGAVAVVALDDDGRVLLLRQYRHPVGRELWEVPAGLLDVPDEPADVAAARELGEEADLRAARWDVLVDYYTSPGGSSEALRVFLARDLSAVPDAERHVREDEERDIELRWVALDDAVAAVLGGAVHNPSAVVGVLAAHAARAAGWSTLRPADVPWPERRTATMTERAATEVRDAGAADQG</sequence>
<name>A0ABQ6I693_9MICO</name>
<keyword evidence="4" id="KW-1185">Reference proteome</keyword>
<feature type="domain" description="Nudix hydrolase" evidence="2">
    <location>
        <begin position="54"/>
        <end position="194"/>
    </location>
</feature>
<organism evidence="3 4">
    <name type="scientific">Luteimicrobium album</name>
    <dbReference type="NCBI Taxonomy" id="1054550"/>
    <lineage>
        <taxon>Bacteria</taxon>
        <taxon>Bacillati</taxon>
        <taxon>Actinomycetota</taxon>
        <taxon>Actinomycetes</taxon>
        <taxon>Micrococcales</taxon>
        <taxon>Luteimicrobium</taxon>
    </lineage>
</organism>
<proteinExistence type="predicted"/>
<comment type="caution">
    <text evidence="3">The sequence shown here is derived from an EMBL/GenBank/DDBJ whole genome shotgun (WGS) entry which is preliminary data.</text>
</comment>
<dbReference type="SUPFAM" id="SSF55811">
    <property type="entry name" value="Nudix"/>
    <property type="match status" value="1"/>
</dbReference>
<dbReference type="PANTHER" id="PTHR11839">
    <property type="entry name" value="UDP/ADP-SUGAR PYROPHOSPHATASE"/>
    <property type="match status" value="1"/>
</dbReference>
<dbReference type="CDD" id="cd24158">
    <property type="entry name" value="NUDIX_ADPRase_Rv1700"/>
    <property type="match status" value="1"/>
</dbReference>
<evidence type="ECO:0000313" key="3">
    <source>
        <dbReference type="EMBL" id="GMA26305.1"/>
    </source>
</evidence>
<accession>A0ABQ6I693</accession>
<dbReference type="Pfam" id="PF00293">
    <property type="entry name" value="NUDIX"/>
    <property type="match status" value="1"/>
</dbReference>
<dbReference type="InterPro" id="IPR015797">
    <property type="entry name" value="NUDIX_hydrolase-like_dom_sf"/>
</dbReference>
<gene>
    <name evidence="3" type="ORF">GCM10025864_40640</name>
</gene>